<dbReference type="RefSeq" id="WP_120669362.1">
    <property type="nucleotide sequence ID" value="NZ_AZRV01000035.1"/>
</dbReference>
<evidence type="ECO:0000313" key="2">
    <source>
        <dbReference type="Proteomes" id="UP000286235"/>
    </source>
</evidence>
<protein>
    <submittedName>
        <fullName evidence="1">Uncharacterized protein</fullName>
    </submittedName>
</protein>
<proteinExistence type="predicted"/>
<dbReference type="Proteomes" id="UP000286235">
    <property type="component" value="Unassembled WGS sequence"/>
</dbReference>
<sequence>MGYIRHNAIVVTADGNNLAHERLNIAYKKAKELFGDLVSEIVDSPWNKHRSFFIAPDGSKEGWEPSNEFDLKRTEFADFLDSLAFEDGSNCIRFVDVAFDEIHQAEVVRTNRPMKVD</sequence>
<dbReference type="EMBL" id="AZRV01000035">
    <property type="protein sequence ID" value="RKO61872.1"/>
    <property type="molecule type" value="Genomic_DNA"/>
</dbReference>
<evidence type="ECO:0000313" key="1">
    <source>
        <dbReference type="EMBL" id="RKO61872.1"/>
    </source>
</evidence>
<dbReference type="AlphaFoldDB" id="A0A420VDV5"/>
<keyword evidence="2" id="KW-1185">Reference proteome</keyword>
<accession>A0A420VDV5</accession>
<comment type="caution">
    <text evidence="1">The sequence shown here is derived from an EMBL/GenBank/DDBJ whole genome shotgun (WGS) entry which is preliminary data.</text>
</comment>
<organism evidence="1 2">
    <name type="scientific">Caldibacillus debilis GB1</name>
    <dbReference type="NCBI Taxonomy" id="1339248"/>
    <lineage>
        <taxon>Bacteria</taxon>
        <taxon>Bacillati</taxon>
        <taxon>Bacillota</taxon>
        <taxon>Bacilli</taxon>
        <taxon>Bacillales</taxon>
        <taxon>Bacillaceae</taxon>
        <taxon>Caldibacillus</taxon>
    </lineage>
</organism>
<name>A0A420VDV5_9BACI</name>
<reference evidence="1 2" key="1">
    <citation type="submission" date="2013-12" db="EMBL/GenBank/DDBJ databases">
        <title>Genome and proteome characterization of Caldibacillus debilis GB1 derived from a cellulolytic aero-tolerant co-culture.</title>
        <authorList>
            <person name="Wushke S.T."/>
            <person name="Zhang X."/>
            <person name="Fristensky B."/>
            <person name="Wilkins J.A."/>
            <person name="Levin D.B."/>
            <person name="Sparling R."/>
        </authorList>
    </citation>
    <scope>NUCLEOTIDE SEQUENCE [LARGE SCALE GENOMIC DNA]</scope>
    <source>
        <strain evidence="1 2">GB1</strain>
    </source>
</reference>
<gene>
    <name evidence="1" type="ORF">Cdeb_01367</name>
</gene>